<dbReference type="GO" id="GO:0071949">
    <property type="term" value="F:FAD binding"/>
    <property type="evidence" value="ECO:0007669"/>
    <property type="project" value="InterPro"/>
</dbReference>
<name>A0A409XBS7_PSICY</name>
<dbReference type="SUPFAM" id="SSF51905">
    <property type="entry name" value="FAD/NAD(P)-binding domain"/>
    <property type="match status" value="1"/>
</dbReference>
<keyword evidence="2" id="KW-0285">Flavoprotein</keyword>
<keyword evidence="8" id="KW-1185">Reference proteome</keyword>
<dbReference type="STRING" id="93625.A0A409XBS7"/>
<comment type="similarity">
    <text evidence="1">Belongs to the paxM FAD-dependent monooxygenase family.</text>
</comment>
<evidence type="ECO:0000313" key="7">
    <source>
        <dbReference type="EMBL" id="PPQ88184.1"/>
    </source>
</evidence>
<evidence type="ECO:0000313" key="8">
    <source>
        <dbReference type="Proteomes" id="UP000283269"/>
    </source>
</evidence>
<dbReference type="InterPro" id="IPR050493">
    <property type="entry name" value="FAD-dep_Monooxygenase_BioMet"/>
</dbReference>
<evidence type="ECO:0000259" key="6">
    <source>
        <dbReference type="Pfam" id="PF01494"/>
    </source>
</evidence>
<dbReference type="Proteomes" id="UP000283269">
    <property type="component" value="Unassembled WGS sequence"/>
</dbReference>
<evidence type="ECO:0000256" key="3">
    <source>
        <dbReference type="ARBA" id="ARBA00022827"/>
    </source>
</evidence>
<feature type="domain" description="FAD-binding" evidence="6">
    <location>
        <begin position="15"/>
        <end position="173"/>
    </location>
</feature>
<dbReference type="InterPro" id="IPR036188">
    <property type="entry name" value="FAD/NAD-bd_sf"/>
</dbReference>
<evidence type="ECO:0000256" key="1">
    <source>
        <dbReference type="ARBA" id="ARBA00007992"/>
    </source>
</evidence>
<organism evidence="7 8">
    <name type="scientific">Psilocybe cyanescens</name>
    <dbReference type="NCBI Taxonomy" id="93625"/>
    <lineage>
        <taxon>Eukaryota</taxon>
        <taxon>Fungi</taxon>
        <taxon>Dikarya</taxon>
        <taxon>Basidiomycota</taxon>
        <taxon>Agaricomycotina</taxon>
        <taxon>Agaricomycetes</taxon>
        <taxon>Agaricomycetidae</taxon>
        <taxon>Agaricales</taxon>
        <taxon>Agaricineae</taxon>
        <taxon>Strophariaceae</taxon>
        <taxon>Psilocybe</taxon>
    </lineage>
</organism>
<keyword evidence="5" id="KW-0503">Monooxygenase</keyword>
<keyword evidence="3" id="KW-0274">FAD</keyword>
<gene>
    <name evidence="7" type="ORF">CVT25_005149</name>
</gene>
<dbReference type="EMBL" id="NHYD01002137">
    <property type="protein sequence ID" value="PPQ88184.1"/>
    <property type="molecule type" value="Genomic_DNA"/>
</dbReference>
<dbReference type="Gene3D" id="3.50.50.60">
    <property type="entry name" value="FAD/NAD(P)-binding domain"/>
    <property type="match status" value="1"/>
</dbReference>
<dbReference type="GO" id="GO:0004497">
    <property type="term" value="F:monooxygenase activity"/>
    <property type="evidence" value="ECO:0007669"/>
    <property type="project" value="UniProtKB-KW"/>
</dbReference>
<dbReference type="PRINTS" id="PR00420">
    <property type="entry name" value="RNGMNOXGNASE"/>
</dbReference>
<proteinExistence type="inferred from homology"/>
<evidence type="ECO:0000256" key="4">
    <source>
        <dbReference type="ARBA" id="ARBA00023002"/>
    </source>
</evidence>
<dbReference type="AlphaFoldDB" id="A0A409XBS7"/>
<evidence type="ECO:0000256" key="5">
    <source>
        <dbReference type="ARBA" id="ARBA00023033"/>
    </source>
</evidence>
<evidence type="ECO:0000256" key="2">
    <source>
        <dbReference type="ARBA" id="ARBA00022630"/>
    </source>
</evidence>
<dbReference type="PANTHER" id="PTHR13789:SF309">
    <property type="entry name" value="PUTATIVE (AFU_ORTHOLOGUE AFUA_6G14510)-RELATED"/>
    <property type="match status" value="1"/>
</dbReference>
<dbReference type="PANTHER" id="PTHR13789">
    <property type="entry name" value="MONOOXYGENASE"/>
    <property type="match status" value="1"/>
</dbReference>
<sequence>MESVADNTSVSLKFVVVGGGISGLATSYALARAGHKVILLEKSDGTESSAVGVRSPPSMTRVLHQWGLKHIFDEIAQLCRGISWYSGPNAEPLGSLVVDDFLKEVAANFYFIQHGTLQDLLERLAKQEGVDIRYNTRVLGADPDTGYVSLNDGGQIYGDVVIAADGYNSALRAIVVGEEDKPNPEKTLILSFALPTAVLEGDPELRSMLVPTLSSFWIGEGYFCVSHMLNKGRDYTGIISHKYSGPQEVNDWTLVHDINQFDIDFGKLDTRVKKLLAHATSVYSRIIHTKSSVDSLVCENSRIVLVGDAAHPIPHGANHCQALGFEDAQTLGCLFSRLQRRDQVSQLLTAYNEIRQPWSHFALAHTYRHHQMLKMPNGPGQQMRDARMRATMVHLDVEDDHMDEVMFKQVWGDDLRLFLYDAREKVEDWWGQWGASIVKGPNRTSVLPRVQISVSTKTE</sequence>
<keyword evidence="4" id="KW-0560">Oxidoreductase</keyword>
<protein>
    <recommendedName>
        <fullName evidence="6">FAD-binding domain-containing protein</fullName>
    </recommendedName>
</protein>
<dbReference type="InParanoid" id="A0A409XBS7"/>
<dbReference type="OrthoDB" id="5428495at2759"/>
<dbReference type="InterPro" id="IPR002938">
    <property type="entry name" value="FAD-bd"/>
</dbReference>
<reference evidence="7 8" key="1">
    <citation type="journal article" date="2018" name="Evol. Lett.">
        <title>Horizontal gene cluster transfer increased hallucinogenic mushroom diversity.</title>
        <authorList>
            <person name="Reynolds H.T."/>
            <person name="Vijayakumar V."/>
            <person name="Gluck-Thaler E."/>
            <person name="Korotkin H.B."/>
            <person name="Matheny P.B."/>
            <person name="Slot J.C."/>
        </authorList>
    </citation>
    <scope>NUCLEOTIDE SEQUENCE [LARGE SCALE GENOMIC DNA]</scope>
    <source>
        <strain evidence="7 8">2631</strain>
    </source>
</reference>
<accession>A0A409XBS7</accession>
<comment type="caution">
    <text evidence="7">The sequence shown here is derived from an EMBL/GenBank/DDBJ whole genome shotgun (WGS) entry which is preliminary data.</text>
</comment>
<dbReference type="Pfam" id="PF01494">
    <property type="entry name" value="FAD_binding_3"/>
    <property type="match status" value="1"/>
</dbReference>